<dbReference type="InterPro" id="IPR008620">
    <property type="entry name" value="FixH"/>
</dbReference>
<dbReference type="KEGG" id="cmar:IMCC12053_1240"/>
<dbReference type="PATRIC" id="fig|1397108.4.peg.1272"/>
<dbReference type="Pfam" id="PF05751">
    <property type="entry name" value="FixH"/>
    <property type="match status" value="1"/>
</dbReference>
<organism evidence="1 2">
    <name type="scientific">Celeribacter marinus</name>
    <dbReference type="NCBI Taxonomy" id="1397108"/>
    <lineage>
        <taxon>Bacteria</taxon>
        <taxon>Pseudomonadati</taxon>
        <taxon>Pseudomonadota</taxon>
        <taxon>Alphaproteobacteria</taxon>
        <taxon>Rhodobacterales</taxon>
        <taxon>Roseobacteraceae</taxon>
        <taxon>Celeribacter</taxon>
    </lineage>
</organism>
<dbReference type="Proteomes" id="UP000064920">
    <property type="component" value="Chromosome"/>
</dbReference>
<dbReference type="InterPro" id="IPR018037">
    <property type="entry name" value="FixH_proteobacterial"/>
</dbReference>
<accession>A0A0P0A406</accession>
<sequence length="157" mass="17285">MTEAKKEFEITGKHVLFGMIGAFSVIIGVNVFMAVSAVRTFPGLEVKNSYVASQNFNADKAAQVALGWTIETDTHEELFRVSIRDENGDPVEVKTISGTIGRATSVVEDQTPEFVFDGQAYEAHTGKLGEGNWNFRMIATALDGTEFKQRIVLNVKH</sequence>
<dbReference type="PIRSF" id="PIRSF011386">
    <property type="entry name" value="FixH"/>
    <property type="match status" value="1"/>
</dbReference>
<dbReference type="EMBL" id="CP012023">
    <property type="protein sequence ID" value="ALI55188.1"/>
    <property type="molecule type" value="Genomic_DNA"/>
</dbReference>
<keyword evidence="2" id="KW-1185">Reference proteome</keyword>
<proteinExistence type="predicted"/>
<gene>
    <name evidence="1" type="ORF">IMCC12053_1240</name>
</gene>
<evidence type="ECO:0000313" key="2">
    <source>
        <dbReference type="Proteomes" id="UP000064920"/>
    </source>
</evidence>
<protein>
    <submittedName>
        <fullName evidence="1">Type cbb3 cytochrome oxidase biogenesis protein CcoH</fullName>
    </submittedName>
</protein>
<dbReference type="AlphaFoldDB" id="A0A0P0A406"/>
<name>A0A0P0A406_9RHOB</name>
<evidence type="ECO:0000313" key="1">
    <source>
        <dbReference type="EMBL" id="ALI55188.1"/>
    </source>
</evidence>
<reference evidence="1 2" key="1">
    <citation type="submission" date="2015-05" db="EMBL/GenBank/DDBJ databases">
        <authorList>
            <person name="Wang D.B."/>
            <person name="Wang M."/>
        </authorList>
    </citation>
    <scope>NUCLEOTIDE SEQUENCE [LARGE SCALE GENOMIC DNA]</scope>
    <source>
        <strain evidence="1 2">IMCC 12053</strain>
    </source>
</reference>
<dbReference type="STRING" id="1397108.IMCC12053_1240"/>
<dbReference type="OrthoDB" id="1495896at2"/>
<dbReference type="RefSeq" id="WP_062216699.1">
    <property type="nucleotide sequence ID" value="NZ_CP012023.1"/>
</dbReference>